<feature type="coiled-coil region" evidence="1">
    <location>
        <begin position="15"/>
        <end position="49"/>
    </location>
</feature>
<dbReference type="RefSeq" id="WP_345517176.1">
    <property type="nucleotide sequence ID" value="NZ_BAAAXD010000044.1"/>
</dbReference>
<organism evidence="3 4">
    <name type="scientific">Streptomyces yanii</name>
    <dbReference type="NCBI Taxonomy" id="78510"/>
    <lineage>
        <taxon>Bacteria</taxon>
        <taxon>Bacillati</taxon>
        <taxon>Actinomycetota</taxon>
        <taxon>Actinomycetes</taxon>
        <taxon>Kitasatosporales</taxon>
        <taxon>Streptomycetaceae</taxon>
        <taxon>Streptomyces</taxon>
    </lineage>
</organism>
<dbReference type="Proteomes" id="UP001589710">
    <property type="component" value="Unassembled WGS sequence"/>
</dbReference>
<evidence type="ECO:0008006" key="5">
    <source>
        <dbReference type="Google" id="ProtNLM"/>
    </source>
</evidence>
<evidence type="ECO:0000313" key="4">
    <source>
        <dbReference type="Proteomes" id="UP001589710"/>
    </source>
</evidence>
<sequence length="237" mass="24489">MTSATSIPGSVEATTALLQAELPRLEERKQALEKELVTVTERLDSVRTALTALQALSAAPPVPATAVVDGESDTPPASSAGSDADAASESEATPEGHHEPGLSAVSEDTPEAVAIPSPRKARRTTAAKDSKAAPKAPAQQKKERPSKKATPAKSEKAQTARNAAPVEAKDGGRLIEQVMEVVSAAGGTPLRARDVTKALGRELTAGSINTVRSTLDRLVATSRAHRAGRGLYQAPAK</sequence>
<reference evidence="3 4" key="1">
    <citation type="submission" date="2024-09" db="EMBL/GenBank/DDBJ databases">
        <authorList>
            <person name="Sun Q."/>
            <person name="Mori K."/>
        </authorList>
    </citation>
    <scope>NUCLEOTIDE SEQUENCE [LARGE SCALE GENOMIC DNA]</scope>
    <source>
        <strain evidence="3 4">JCM 3331</strain>
    </source>
</reference>
<accession>A0ABV5R2F7</accession>
<proteinExistence type="predicted"/>
<keyword evidence="4" id="KW-1185">Reference proteome</keyword>
<dbReference type="EMBL" id="JBHMCG010000031">
    <property type="protein sequence ID" value="MFB9572024.1"/>
    <property type="molecule type" value="Genomic_DNA"/>
</dbReference>
<evidence type="ECO:0000256" key="2">
    <source>
        <dbReference type="SAM" id="MobiDB-lite"/>
    </source>
</evidence>
<feature type="region of interest" description="Disordered" evidence="2">
    <location>
        <begin position="54"/>
        <end position="171"/>
    </location>
</feature>
<keyword evidence="1" id="KW-0175">Coiled coil</keyword>
<feature type="compositionally biased region" description="Low complexity" evidence="2">
    <location>
        <begin position="54"/>
        <end position="93"/>
    </location>
</feature>
<evidence type="ECO:0000313" key="3">
    <source>
        <dbReference type="EMBL" id="MFB9572024.1"/>
    </source>
</evidence>
<protein>
    <recommendedName>
        <fullName evidence="5">Prephenate dehydrogenase</fullName>
    </recommendedName>
</protein>
<gene>
    <name evidence="3" type="ORF">ACFFTL_06725</name>
</gene>
<name>A0ABV5R2F7_9ACTN</name>
<evidence type="ECO:0000256" key="1">
    <source>
        <dbReference type="SAM" id="Coils"/>
    </source>
</evidence>
<comment type="caution">
    <text evidence="3">The sequence shown here is derived from an EMBL/GenBank/DDBJ whole genome shotgun (WGS) entry which is preliminary data.</text>
</comment>